<reference evidence="2 3" key="1">
    <citation type="submission" date="2021-03" db="EMBL/GenBank/DDBJ databases">
        <title>Sequencing the genomes of 1000 actinobacteria strains.</title>
        <authorList>
            <person name="Klenk H.-P."/>
        </authorList>
    </citation>
    <scope>NUCLEOTIDE SEQUENCE [LARGE SCALE GENOMIC DNA]</scope>
    <source>
        <strain evidence="2 3">DSM 46670</strain>
    </source>
</reference>
<feature type="region of interest" description="Disordered" evidence="1">
    <location>
        <begin position="26"/>
        <end position="52"/>
    </location>
</feature>
<protein>
    <submittedName>
        <fullName evidence="2">Uncharacterized protein</fullName>
    </submittedName>
</protein>
<evidence type="ECO:0000256" key="1">
    <source>
        <dbReference type="SAM" id="MobiDB-lite"/>
    </source>
</evidence>
<name>A0ABS4T7R0_9PSEU</name>
<keyword evidence="3" id="KW-1185">Reference proteome</keyword>
<dbReference type="EMBL" id="JAGINW010000001">
    <property type="protein sequence ID" value="MBP2320455.1"/>
    <property type="molecule type" value="Genomic_DNA"/>
</dbReference>
<proteinExistence type="predicted"/>
<gene>
    <name evidence="2" type="ORF">JOF56_000840</name>
</gene>
<evidence type="ECO:0000313" key="3">
    <source>
        <dbReference type="Proteomes" id="UP001519332"/>
    </source>
</evidence>
<evidence type="ECO:0000313" key="2">
    <source>
        <dbReference type="EMBL" id="MBP2320455.1"/>
    </source>
</evidence>
<organism evidence="2 3">
    <name type="scientific">Kibdelosporangium banguiense</name>
    <dbReference type="NCBI Taxonomy" id="1365924"/>
    <lineage>
        <taxon>Bacteria</taxon>
        <taxon>Bacillati</taxon>
        <taxon>Actinomycetota</taxon>
        <taxon>Actinomycetes</taxon>
        <taxon>Pseudonocardiales</taxon>
        <taxon>Pseudonocardiaceae</taxon>
        <taxon>Kibdelosporangium</taxon>
    </lineage>
</organism>
<dbReference type="RefSeq" id="WP_209649129.1">
    <property type="nucleotide sequence ID" value="NZ_JAGINW010000001.1"/>
</dbReference>
<dbReference type="Proteomes" id="UP001519332">
    <property type="component" value="Unassembled WGS sequence"/>
</dbReference>
<accession>A0ABS4T7R0</accession>
<comment type="caution">
    <text evidence="2">The sequence shown here is derived from an EMBL/GenBank/DDBJ whole genome shotgun (WGS) entry which is preliminary data.</text>
</comment>
<sequence length="52" mass="5230">MIIENDPLVVAVEQLSVVRGRMDAVHSDGAQDAGGDGHGDAGGDGLNIPESS</sequence>